<dbReference type="SUPFAM" id="SSF51445">
    <property type="entry name" value="(Trans)glycosidases"/>
    <property type="match status" value="1"/>
</dbReference>
<protein>
    <submittedName>
        <fullName evidence="7">Glucan endo-1,3-beta-glucosidase 8</fullName>
    </submittedName>
</protein>
<feature type="chain" id="PRO_5045398317" evidence="6">
    <location>
        <begin position="23"/>
        <end position="374"/>
    </location>
</feature>
<accession>A0ABR2N140</accession>
<evidence type="ECO:0000313" key="7">
    <source>
        <dbReference type="EMBL" id="KAK8970066.1"/>
    </source>
</evidence>
<keyword evidence="8" id="KW-1185">Reference proteome</keyword>
<evidence type="ECO:0000313" key="8">
    <source>
        <dbReference type="Proteomes" id="UP001412067"/>
    </source>
</evidence>
<name>A0ABR2N140_9ASPA</name>
<evidence type="ECO:0000256" key="3">
    <source>
        <dbReference type="ARBA" id="ARBA00023295"/>
    </source>
</evidence>
<dbReference type="Proteomes" id="UP001412067">
    <property type="component" value="Unassembled WGS sequence"/>
</dbReference>
<gene>
    <name evidence="7" type="ORF">KSP40_PGU007645</name>
</gene>
<dbReference type="InterPro" id="IPR000490">
    <property type="entry name" value="Glyco_hydro_17"/>
</dbReference>
<evidence type="ECO:0000256" key="6">
    <source>
        <dbReference type="SAM" id="SignalP"/>
    </source>
</evidence>
<comment type="similarity">
    <text evidence="1 4">Belongs to the glycosyl hydrolase 17 family.</text>
</comment>
<feature type="signal peptide" evidence="6">
    <location>
        <begin position="1"/>
        <end position="22"/>
    </location>
</feature>
<dbReference type="PROSITE" id="PS00587">
    <property type="entry name" value="GLYCOSYL_HYDROL_F17"/>
    <property type="match status" value="1"/>
</dbReference>
<dbReference type="PANTHER" id="PTHR32227">
    <property type="entry name" value="GLUCAN ENDO-1,3-BETA-GLUCOSIDASE BG1-RELATED-RELATED"/>
    <property type="match status" value="1"/>
</dbReference>
<reference evidence="7 8" key="1">
    <citation type="journal article" date="2022" name="Nat. Plants">
        <title>Genomes of leafy and leafless Platanthera orchids illuminate the evolution of mycoheterotrophy.</title>
        <authorList>
            <person name="Li M.H."/>
            <person name="Liu K.W."/>
            <person name="Li Z."/>
            <person name="Lu H.C."/>
            <person name="Ye Q.L."/>
            <person name="Zhang D."/>
            <person name="Wang J.Y."/>
            <person name="Li Y.F."/>
            <person name="Zhong Z.M."/>
            <person name="Liu X."/>
            <person name="Yu X."/>
            <person name="Liu D.K."/>
            <person name="Tu X.D."/>
            <person name="Liu B."/>
            <person name="Hao Y."/>
            <person name="Liao X.Y."/>
            <person name="Jiang Y.T."/>
            <person name="Sun W.H."/>
            <person name="Chen J."/>
            <person name="Chen Y.Q."/>
            <person name="Ai Y."/>
            <person name="Zhai J.W."/>
            <person name="Wu S.S."/>
            <person name="Zhou Z."/>
            <person name="Hsiao Y.Y."/>
            <person name="Wu W.L."/>
            <person name="Chen Y.Y."/>
            <person name="Lin Y.F."/>
            <person name="Hsu J.L."/>
            <person name="Li C.Y."/>
            <person name="Wang Z.W."/>
            <person name="Zhao X."/>
            <person name="Zhong W.Y."/>
            <person name="Ma X.K."/>
            <person name="Ma L."/>
            <person name="Huang J."/>
            <person name="Chen G.Z."/>
            <person name="Huang M.Z."/>
            <person name="Huang L."/>
            <person name="Peng D.H."/>
            <person name="Luo Y.B."/>
            <person name="Zou S.Q."/>
            <person name="Chen S.P."/>
            <person name="Lan S."/>
            <person name="Tsai W.C."/>
            <person name="Van de Peer Y."/>
            <person name="Liu Z.J."/>
        </authorList>
    </citation>
    <scope>NUCLEOTIDE SEQUENCE [LARGE SCALE GENOMIC DNA]</scope>
    <source>
        <strain evidence="7">Lor288</strain>
    </source>
</reference>
<organism evidence="7 8">
    <name type="scientific">Platanthera guangdongensis</name>
    <dbReference type="NCBI Taxonomy" id="2320717"/>
    <lineage>
        <taxon>Eukaryota</taxon>
        <taxon>Viridiplantae</taxon>
        <taxon>Streptophyta</taxon>
        <taxon>Embryophyta</taxon>
        <taxon>Tracheophyta</taxon>
        <taxon>Spermatophyta</taxon>
        <taxon>Magnoliopsida</taxon>
        <taxon>Liliopsida</taxon>
        <taxon>Asparagales</taxon>
        <taxon>Orchidaceae</taxon>
        <taxon>Orchidoideae</taxon>
        <taxon>Orchideae</taxon>
        <taxon>Orchidinae</taxon>
        <taxon>Platanthera</taxon>
    </lineage>
</organism>
<dbReference type="InterPro" id="IPR044965">
    <property type="entry name" value="Glyco_hydro_17_plant"/>
</dbReference>
<evidence type="ECO:0000256" key="1">
    <source>
        <dbReference type="ARBA" id="ARBA00008773"/>
    </source>
</evidence>
<keyword evidence="3 5" id="KW-0326">Glycosidase</keyword>
<evidence type="ECO:0000256" key="4">
    <source>
        <dbReference type="RuleBase" id="RU004335"/>
    </source>
</evidence>
<dbReference type="InterPro" id="IPR017853">
    <property type="entry name" value="GH"/>
</dbReference>
<sequence>MAHPSVLLFISSAFAILHAATAASSPVGVNWGSQTSHPLNPGIVVRLLKDNGISKVKLFDADSWTLSALRHTGMDVMVGIPNDQLYAMSSKYDNAKNWVRENVTRYVHDGSLTFRYVAVGNEPFLTSYNSSFLGTTLPALKNIQRALEESGLGDQIKVVVPLNADVYDSASGVPSGGLFRSNIRGLMADVVGFLRSKNSPFMVNIYPFLSLHDNKHFPVDFAFFDGTGQPIIDGGRRYTNVFDANFDTLVNALKKIGAGDMEIIVGEVGWPTEGADNANVASAERFYGGFLKKMAGNEGTPMRPGKMEVYLFGLIDEDMKSVLPGNFERHWGLFTYDGRPKLEMDLTGTGKSRGLTAAIGVEYQEAQWCVMRRG</sequence>
<dbReference type="EMBL" id="JBBWWR010000002">
    <property type="protein sequence ID" value="KAK8970066.1"/>
    <property type="molecule type" value="Genomic_DNA"/>
</dbReference>
<comment type="caution">
    <text evidence="7">The sequence shown here is derived from an EMBL/GenBank/DDBJ whole genome shotgun (WGS) entry which is preliminary data.</text>
</comment>
<keyword evidence="2 5" id="KW-0378">Hydrolase</keyword>
<proteinExistence type="inferred from homology"/>
<dbReference type="Gene3D" id="3.20.20.80">
    <property type="entry name" value="Glycosidases"/>
    <property type="match status" value="1"/>
</dbReference>
<evidence type="ECO:0000256" key="2">
    <source>
        <dbReference type="ARBA" id="ARBA00022801"/>
    </source>
</evidence>
<keyword evidence="6" id="KW-0732">Signal</keyword>
<dbReference type="Pfam" id="PF00332">
    <property type="entry name" value="Glyco_hydro_17"/>
    <property type="match status" value="1"/>
</dbReference>
<evidence type="ECO:0000256" key="5">
    <source>
        <dbReference type="RuleBase" id="RU004336"/>
    </source>
</evidence>